<evidence type="ECO:0000313" key="1">
    <source>
        <dbReference type="EMBL" id="NQV65483.1"/>
    </source>
</evidence>
<protein>
    <submittedName>
        <fullName evidence="1">DUF924 family protein</fullName>
    </submittedName>
</protein>
<reference evidence="1" key="1">
    <citation type="submission" date="2020-05" db="EMBL/GenBank/DDBJ databases">
        <title>Sulfur intermediates as new biogeochemical hubs in an aquatic model microbial ecosystem.</title>
        <authorList>
            <person name="Vigneron A."/>
        </authorList>
    </citation>
    <scope>NUCLEOTIDE SEQUENCE</scope>
    <source>
        <strain evidence="1">Bin.250</strain>
    </source>
</reference>
<dbReference type="AlphaFoldDB" id="A0A972VXG8"/>
<sequence>MNPSAVLTYWIGDAAKDPAAAKARAKLWYRSSAKVDAALTTQFGEILHLAEQQALPHWQTSVQGQLALIILLDQFSRNIYRGTAHAFANDDQALAIASQLILANQHLSLT</sequence>
<dbReference type="Proteomes" id="UP000754644">
    <property type="component" value="Unassembled WGS sequence"/>
</dbReference>
<dbReference type="Gene3D" id="1.20.58.320">
    <property type="entry name" value="TPR-like"/>
    <property type="match status" value="1"/>
</dbReference>
<dbReference type="SUPFAM" id="SSF48452">
    <property type="entry name" value="TPR-like"/>
    <property type="match status" value="1"/>
</dbReference>
<comment type="caution">
    <text evidence="1">The sequence shown here is derived from an EMBL/GenBank/DDBJ whole genome shotgun (WGS) entry which is preliminary data.</text>
</comment>
<accession>A0A972VXG8</accession>
<gene>
    <name evidence="1" type="ORF">HQ497_08970</name>
</gene>
<dbReference type="InterPro" id="IPR010323">
    <property type="entry name" value="DUF924"/>
</dbReference>
<feature type="non-terminal residue" evidence="1">
    <location>
        <position position="110"/>
    </location>
</feature>
<evidence type="ECO:0000313" key="2">
    <source>
        <dbReference type="Proteomes" id="UP000754644"/>
    </source>
</evidence>
<dbReference type="Pfam" id="PF06041">
    <property type="entry name" value="DUF924"/>
    <property type="match status" value="1"/>
</dbReference>
<proteinExistence type="predicted"/>
<dbReference type="EMBL" id="JABMOJ010000334">
    <property type="protein sequence ID" value="NQV65483.1"/>
    <property type="molecule type" value="Genomic_DNA"/>
</dbReference>
<name>A0A972VXG8_9GAMM</name>
<dbReference type="InterPro" id="IPR011990">
    <property type="entry name" value="TPR-like_helical_dom_sf"/>
</dbReference>
<organism evidence="1 2">
    <name type="scientific">SAR86 cluster bacterium</name>
    <dbReference type="NCBI Taxonomy" id="2030880"/>
    <lineage>
        <taxon>Bacteria</taxon>
        <taxon>Pseudomonadati</taxon>
        <taxon>Pseudomonadota</taxon>
        <taxon>Gammaproteobacteria</taxon>
        <taxon>SAR86 cluster</taxon>
    </lineage>
</organism>